<reference evidence="1" key="1">
    <citation type="submission" date="2025-08" db="UniProtKB">
        <authorList>
            <consortium name="RefSeq"/>
        </authorList>
    </citation>
    <scope>IDENTIFICATION</scope>
</reference>
<dbReference type="InterPro" id="IPR012337">
    <property type="entry name" value="RNaseH-like_sf"/>
</dbReference>
<dbReference type="GO" id="GO:0003676">
    <property type="term" value="F:nucleic acid binding"/>
    <property type="evidence" value="ECO:0007669"/>
    <property type="project" value="InterPro"/>
</dbReference>
<protein>
    <recommendedName>
        <fullName evidence="2">Protein NYNRIN-like</fullName>
    </recommendedName>
</protein>
<dbReference type="SUPFAM" id="SSF53098">
    <property type="entry name" value="Ribonuclease H-like"/>
    <property type="match status" value="1"/>
</dbReference>
<evidence type="ECO:0008006" key="2">
    <source>
        <dbReference type="Google" id="ProtNLM"/>
    </source>
</evidence>
<dbReference type="RefSeq" id="XP_016493027.1">
    <property type="nucleotide sequence ID" value="XM_016637541.1"/>
</dbReference>
<dbReference type="Gene3D" id="3.30.420.10">
    <property type="entry name" value="Ribonuclease H-like superfamily/Ribonuclease H"/>
    <property type="match status" value="2"/>
</dbReference>
<dbReference type="PaxDb" id="4097-A0A1S4BVX4"/>
<evidence type="ECO:0000313" key="1">
    <source>
        <dbReference type="RefSeq" id="XP_016493027.1"/>
    </source>
</evidence>
<dbReference type="STRING" id="4097.A0A1S4BVX4"/>
<sequence>MDYQSQKGKIIILVVVDRFTKYGHFIAISHPYTATSIAQVFLDNIFKLHGMPENIVNSQQDWALYLPLAEWWYNFTFHSAIQTTPYEALYGQPTPIHLPYLAGEATYEEIDKSLIREFKTQLLRTSGDIGKKNDQKGEQGCCSIAKEQATWEDYHVLKTTFPTFFLEDKEGFKRGEMMQNQAEN</sequence>
<dbReference type="AlphaFoldDB" id="A0A1S4BVX4"/>
<dbReference type="InterPro" id="IPR036397">
    <property type="entry name" value="RNaseH_sf"/>
</dbReference>
<gene>
    <name evidence="1" type="primary">LOC107812443</name>
</gene>
<accession>A0A1S4BVX4</accession>
<dbReference type="PANTHER" id="PTHR45835">
    <property type="entry name" value="YALI0A06105P"/>
    <property type="match status" value="1"/>
</dbReference>
<proteinExistence type="predicted"/>
<dbReference type="OrthoDB" id="5554229at2759"/>
<dbReference type="KEGG" id="nta:107812443"/>
<dbReference type="PANTHER" id="PTHR45835:SF104">
    <property type="entry name" value="PROTEIN NYNRIN-LIKE"/>
    <property type="match status" value="1"/>
</dbReference>
<name>A0A1S4BVX4_TOBAC</name>
<organism evidence="1">
    <name type="scientific">Nicotiana tabacum</name>
    <name type="common">Common tobacco</name>
    <dbReference type="NCBI Taxonomy" id="4097"/>
    <lineage>
        <taxon>Eukaryota</taxon>
        <taxon>Viridiplantae</taxon>
        <taxon>Streptophyta</taxon>
        <taxon>Embryophyta</taxon>
        <taxon>Tracheophyta</taxon>
        <taxon>Spermatophyta</taxon>
        <taxon>Magnoliopsida</taxon>
        <taxon>eudicotyledons</taxon>
        <taxon>Gunneridae</taxon>
        <taxon>Pentapetalae</taxon>
        <taxon>asterids</taxon>
        <taxon>lamiids</taxon>
        <taxon>Solanales</taxon>
        <taxon>Solanaceae</taxon>
        <taxon>Nicotianoideae</taxon>
        <taxon>Nicotianeae</taxon>
        <taxon>Nicotiana</taxon>
    </lineage>
</organism>